<sequence length="98" mass="11184">MCLPIYPLTGLLFLDLERPLRLDQGTSIYAALRAVAGSQYTQCDMEKAHEKKKKKFFWTNGRLPVASVWFVLTHQPGLFNGNASEMTGRQYLLGTYNR</sequence>
<reference evidence="1 2" key="1">
    <citation type="submission" date="2015-04" db="EMBL/GenBank/DDBJ databases">
        <authorList>
            <person name="Heijne W.H."/>
            <person name="Fedorova N.D."/>
            <person name="Nierman W.C."/>
            <person name="Vollebregt A.W."/>
            <person name="Zhao Z."/>
            <person name="Wu L."/>
            <person name="Kumar M."/>
            <person name="Stam H."/>
            <person name="van den Berg M.A."/>
            <person name="Pel H.J."/>
        </authorList>
    </citation>
    <scope>NUCLEOTIDE SEQUENCE [LARGE SCALE GENOMIC DNA]</scope>
    <source>
        <strain evidence="1 2">CBS 393.64</strain>
    </source>
</reference>
<proteinExistence type="predicted"/>
<dbReference type="Proteomes" id="UP000053958">
    <property type="component" value="Unassembled WGS sequence"/>
</dbReference>
<evidence type="ECO:0000313" key="2">
    <source>
        <dbReference type="Proteomes" id="UP000053958"/>
    </source>
</evidence>
<dbReference type="GeneID" id="25321299"/>
<keyword evidence="2" id="KW-1185">Reference proteome</keyword>
<gene>
    <name evidence="1" type="ORF">T310_9361</name>
</gene>
<dbReference type="EMBL" id="LASV01000720">
    <property type="protein sequence ID" value="KKA17018.1"/>
    <property type="molecule type" value="Genomic_DNA"/>
</dbReference>
<dbReference type="RefSeq" id="XP_013323630.1">
    <property type="nucleotide sequence ID" value="XM_013468176.1"/>
</dbReference>
<accession>A0A0F4YHA3</accession>
<dbReference type="AlphaFoldDB" id="A0A0F4YHA3"/>
<comment type="caution">
    <text evidence="1">The sequence shown here is derived from an EMBL/GenBank/DDBJ whole genome shotgun (WGS) entry which is preliminary data.</text>
</comment>
<name>A0A0F4YHA3_RASE3</name>
<evidence type="ECO:0000313" key="1">
    <source>
        <dbReference type="EMBL" id="KKA17018.1"/>
    </source>
</evidence>
<protein>
    <submittedName>
        <fullName evidence="1">Uncharacterized protein</fullName>
    </submittedName>
</protein>
<organism evidence="1 2">
    <name type="scientific">Rasamsonia emersonii (strain ATCC 16479 / CBS 393.64 / IMI 116815)</name>
    <dbReference type="NCBI Taxonomy" id="1408163"/>
    <lineage>
        <taxon>Eukaryota</taxon>
        <taxon>Fungi</taxon>
        <taxon>Dikarya</taxon>
        <taxon>Ascomycota</taxon>
        <taxon>Pezizomycotina</taxon>
        <taxon>Eurotiomycetes</taxon>
        <taxon>Eurotiomycetidae</taxon>
        <taxon>Eurotiales</taxon>
        <taxon>Trichocomaceae</taxon>
        <taxon>Rasamsonia</taxon>
    </lineage>
</organism>